<protein>
    <recommendedName>
        <fullName evidence="1">MULE transposase domain-containing protein</fullName>
    </recommendedName>
</protein>
<reference evidence="2 3" key="1">
    <citation type="submission" date="2014-03" db="EMBL/GenBank/DDBJ databases">
        <title>Draft genome of the hookworm Oesophagostomum dentatum.</title>
        <authorList>
            <person name="Mitreva M."/>
        </authorList>
    </citation>
    <scope>NUCLEOTIDE SEQUENCE [LARGE SCALE GENOMIC DNA]</scope>
    <source>
        <strain evidence="2 3">OD-Hann</strain>
    </source>
</reference>
<accession>A0A0B1T5I2</accession>
<dbReference type="AlphaFoldDB" id="A0A0B1T5I2"/>
<feature type="non-terminal residue" evidence="2">
    <location>
        <position position="261"/>
    </location>
</feature>
<evidence type="ECO:0000313" key="2">
    <source>
        <dbReference type="EMBL" id="KHJ91042.1"/>
    </source>
</evidence>
<organism evidence="2 3">
    <name type="scientific">Oesophagostomum dentatum</name>
    <name type="common">Nodular worm</name>
    <dbReference type="NCBI Taxonomy" id="61180"/>
    <lineage>
        <taxon>Eukaryota</taxon>
        <taxon>Metazoa</taxon>
        <taxon>Ecdysozoa</taxon>
        <taxon>Nematoda</taxon>
        <taxon>Chromadorea</taxon>
        <taxon>Rhabditida</taxon>
        <taxon>Rhabditina</taxon>
        <taxon>Rhabditomorpha</taxon>
        <taxon>Strongyloidea</taxon>
        <taxon>Strongylidae</taxon>
        <taxon>Oesophagostomum</taxon>
    </lineage>
</organism>
<dbReference type="InterPro" id="IPR018289">
    <property type="entry name" value="MULE_transposase_dom"/>
</dbReference>
<dbReference type="OrthoDB" id="5839148at2759"/>
<sequence>MYRIPETQECYTFTYQKSTKEGDTYVCQQCKIYAGKKPKPIWHMQNNIVKEKAAEGVFIKALKTNQVEEAPASMEHIPPQLRLLPDGSSFVHEMEPTQHIYYNRGTIERAARNGLHAIVADGVHSFQPRQLGRQGQLYTVHGVCRNGVEVPLLYAVTCKKTEQAYTTIFGHLKRVLEDTTYPASLRVVLDFERSAINAASRVFPTATVQGCAFHLAQAWNRNKNKMGLTKFLEGPSKNPLVVDWWDTIKGVVFLPRRLHRE</sequence>
<gene>
    <name evidence="2" type="ORF">OESDEN_09103</name>
</gene>
<dbReference type="Proteomes" id="UP000053660">
    <property type="component" value="Unassembled WGS sequence"/>
</dbReference>
<keyword evidence="3" id="KW-1185">Reference proteome</keyword>
<proteinExistence type="predicted"/>
<dbReference type="Pfam" id="PF10551">
    <property type="entry name" value="MULE"/>
    <property type="match status" value="1"/>
</dbReference>
<evidence type="ECO:0000259" key="1">
    <source>
        <dbReference type="Pfam" id="PF10551"/>
    </source>
</evidence>
<feature type="domain" description="MULE transposase" evidence="1">
    <location>
        <begin position="134"/>
        <end position="217"/>
    </location>
</feature>
<dbReference type="EMBL" id="KN552390">
    <property type="protein sequence ID" value="KHJ91042.1"/>
    <property type="molecule type" value="Genomic_DNA"/>
</dbReference>
<name>A0A0B1T5I2_OESDE</name>
<evidence type="ECO:0000313" key="3">
    <source>
        <dbReference type="Proteomes" id="UP000053660"/>
    </source>
</evidence>